<dbReference type="InterPro" id="IPR016291">
    <property type="entry name" value="Isochorismatase"/>
</dbReference>
<dbReference type="KEGG" id="dtm:BJL86_1942"/>
<dbReference type="Gene3D" id="3.40.50.850">
    <property type="entry name" value="Isochorismatase-like"/>
    <property type="match status" value="1"/>
</dbReference>
<accession>A0A173LQ04</accession>
<evidence type="ECO:0000256" key="2">
    <source>
        <dbReference type="SAM" id="MobiDB-lite"/>
    </source>
</evidence>
<feature type="region of interest" description="Disordered" evidence="2">
    <location>
        <begin position="211"/>
        <end position="231"/>
    </location>
</feature>
<dbReference type="Pfam" id="PF00857">
    <property type="entry name" value="Isochorismatase"/>
    <property type="match status" value="1"/>
</dbReference>
<dbReference type="PANTHER" id="PTHR43540">
    <property type="entry name" value="PEROXYUREIDOACRYLATE/UREIDOACRYLATE AMIDOHYDROLASE-RELATED"/>
    <property type="match status" value="1"/>
</dbReference>
<dbReference type="OrthoDB" id="5794853at2"/>
<dbReference type="AlphaFoldDB" id="A0A173LQ04"/>
<dbReference type="PRINTS" id="PR01398">
    <property type="entry name" value="ISCHRISMTASE"/>
</dbReference>
<dbReference type="SUPFAM" id="SSF52499">
    <property type="entry name" value="Isochorismatase-like hydrolases"/>
    <property type="match status" value="1"/>
</dbReference>
<dbReference type="GO" id="GO:0008908">
    <property type="term" value="F:isochorismatase activity"/>
    <property type="evidence" value="ECO:0007669"/>
    <property type="project" value="InterPro"/>
</dbReference>
<reference evidence="4 5" key="1">
    <citation type="submission" date="2016-06" db="EMBL/GenBank/DDBJ databases">
        <title>Complete genome sequence of a saline-alkali tolerant type strain Dietzia timorensis ID05-A0528T.</title>
        <authorList>
            <person name="Wu X."/>
        </authorList>
    </citation>
    <scope>NUCLEOTIDE SEQUENCE [LARGE SCALE GENOMIC DNA]</scope>
    <source>
        <strain evidence="4 5">ID05-A0528</strain>
    </source>
</reference>
<dbReference type="RefSeq" id="WP_067472142.1">
    <property type="nucleotide sequence ID" value="NZ_CP015961.1"/>
</dbReference>
<evidence type="ECO:0000313" key="5">
    <source>
        <dbReference type="Proteomes" id="UP000186104"/>
    </source>
</evidence>
<evidence type="ECO:0000256" key="1">
    <source>
        <dbReference type="ARBA" id="ARBA00022801"/>
    </source>
</evidence>
<dbReference type="EMBL" id="CP015961">
    <property type="protein sequence ID" value="ANI92710.1"/>
    <property type="molecule type" value="Genomic_DNA"/>
</dbReference>
<keyword evidence="1" id="KW-0378">Hydrolase</keyword>
<gene>
    <name evidence="4" type="ORF">BJL86_1942</name>
</gene>
<name>A0A173LQ04_9ACTN</name>
<protein>
    <submittedName>
        <fullName evidence="4">Isochorismatase</fullName>
    </submittedName>
</protein>
<sequence length="231" mass="25586">MAIPAIAPYEIPEPTQERRVNWGIEPETCAVLVHDMQNYFIRAYDECAEPMSTAIDSMASVVETARANNVPVIYSVQPGDQHPYRRGLLREFWGNGMSDGVDTEVVDRLRPREEDIVITKWRYSAFARTDLLHLMSEAGLDQLVITGVYAHMGCQATAVDAFMNDIKPFVVSDALADFSREEHATTIDFVNKRCGVSVTADEVESAFIRQGITPGLSPHGPAESTSYTGRG</sequence>
<feature type="domain" description="Isochorismatase-like" evidence="3">
    <location>
        <begin position="29"/>
        <end position="201"/>
    </location>
</feature>
<dbReference type="InterPro" id="IPR000868">
    <property type="entry name" value="Isochorismatase-like_dom"/>
</dbReference>
<organism evidence="4 5">
    <name type="scientific">Dietzia timorensis</name>
    <dbReference type="NCBI Taxonomy" id="499555"/>
    <lineage>
        <taxon>Bacteria</taxon>
        <taxon>Bacillati</taxon>
        <taxon>Actinomycetota</taxon>
        <taxon>Actinomycetes</taxon>
        <taxon>Mycobacteriales</taxon>
        <taxon>Dietziaceae</taxon>
        <taxon>Dietzia</taxon>
    </lineage>
</organism>
<proteinExistence type="predicted"/>
<keyword evidence="5" id="KW-1185">Reference proteome</keyword>
<evidence type="ECO:0000313" key="4">
    <source>
        <dbReference type="EMBL" id="ANI92710.1"/>
    </source>
</evidence>
<dbReference type="STRING" id="499555.BJL86_1942"/>
<dbReference type="InterPro" id="IPR050272">
    <property type="entry name" value="Isochorismatase-like_hydrls"/>
</dbReference>
<dbReference type="PANTHER" id="PTHR43540:SF3">
    <property type="entry name" value="ENTEROBACTIN SYNTHASE COMPONENT B"/>
    <property type="match status" value="1"/>
</dbReference>
<dbReference type="InterPro" id="IPR036380">
    <property type="entry name" value="Isochorismatase-like_sf"/>
</dbReference>
<dbReference type="Proteomes" id="UP000186104">
    <property type="component" value="Chromosome"/>
</dbReference>
<evidence type="ECO:0000259" key="3">
    <source>
        <dbReference type="Pfam" id="PF00857"/>
    </source>
</evidence>